<proteinExistence type="predicted"/>
<evidence type="ECO:0000313" key="2">
    <source>
        <dbReference type="Proteomes" id="UP001322138"/>
    </source>
</evidence>
<name>A0ABR0FIH9_9PEZI</name>
<organism evidence="1 2">
    <name type="scientific">Podospora bellae-mahoneyi</name>
    <dbReference type="NCBI Taxonomy" id="2093777"/>
    <lineage>
        <taxon>Eukaryota</taxon>
        <taxon>Fungi</taxon>
        <taxon>Dikarya</taxon>
        <taxon>Ascomycota</taxon>
        <taxon>Pezizomycotina</taxon>
        <taxon>Sordariomycetes</taxon>
        <taxon>Sordariomycetidae</taxon>
        <taxon>Sordariales</taxon>
        <taxon>Podosporaceae</taxon>
        <taxon>Podospora</taxon>
    </lineage>
</organism>
<dbReference type="EMBL" id="JAFFGZ010000006">
    <property type="protein sequence ID" value="KAK4642879.1"/>
    <property type="molecule type" value="Genomic_DNA"/>
</dbReference>
<dbReference type="Proteomes" id="UP001322138">
    <property type="component" value="Unassembled WGS sequence"/>
</dbReference>
<keyword evidence="2" id="KW-1185">Reference proteome</keyword>
<evidence type="ECO:0000313" key="1">
    <source>
        <dbReference type="EMBL" id="KAK4642879.1"/>
    </source>
</evidence>
<comment type="caution">
    <text evidence="1">The sequence shown here is derived from an EMBL/GenBank/DDBJ whole genome shotgun (WGS) entry which is preliminary data.</text>
</comment>
<protein>
    <submittedName>
        <fullName evidence="1">Uncharacterized protein</fullName>
    </submittedName>
</protein>
<gene>
    <name evidence="1" type="ORF">QC761_401335</name>
</gene>
<sequence length="138" mass="15339">MAAPTANVPVSKHSGISRREDASVFACEHIKWDVPCHIFELTPNNCYNKISAIKNNNKNAFKCRWYLNRDCQGSSYDTQEDQKLNDGNGNFNDSSALGSVATREAASATVNAEIKAHVQRKSIRARGKEVPVDGQWKK</sequence>
<reference evidence="1 2" key="1">
    <citation type="journal article" date="2023" name="bioRxiv">
        <title>High-quality genome assemblies of four members of thePodospora anserinaspecies complex.</title>
        <authorList>
            <person name="Ament-Velasquez S.L."/>
            <person name="Vogan A.A."/>
            <person name="Wallerman O."/>
            <person name="Hartmann F."/>
            <person name="Gautier V."/>
            <person name="Silar P."/>
            <person name="Giraud T."/>
            <person name="Johannesson H."/>
        </authorList>
    </citation>
    <scope>NUCLEOTIDE SEQUENCE [LARGE SCALE GENOMIC DNA]</scope>
    <source>
        <strain evidence="1 2">CBS 112042</strain>
    </source>
</reference>
<dbReference type="GeneID" id="87897905"/>
<accession>A0ABR0FIH9</accession>
<dbReference type="RefSeq" id="XP_062731855.1">
    <property type="nucleotide sequence ID" value="XM_062878423.1"/>
</dbReference>